<evidence type="ECO:0000313" key="3">
    <source>
        <dbReference type="EMBL" id="OXM17507.1"/>
    </source>
</evidence>
<reference evidence="3 4" key="1">
    <citation type="submission" date="2017-07" db="EMBL/GenBank/DDBJ databases">
        <title>Paenibacillus herberti R33 genome sequencing and assembly.</title>
        <authorList>
            <person name="Su W."/>
        </authorList>
    </citation>
    <scope>NUCLEOTIDE SEQUENCE [LARGE SCALE GENOMIC DNA]</scope>
    <source>
        <strain evidence="3 4">R33</strain>
    </source>
</reference>
<protein>
    <recommendedName>
        <fullName evidence="2">SAF domain-containing protein</fullName>
    </recommendedName>
</protein>
<organism evidence="3 4">
    <name type="scientific">Paenibacillus herberti</name>
    <dbReference type="NCBI Taxonomy" id="1619309"/>
    <lineage>
        <taxon>Bacteria</taxon>
        <taxon>Bacillati</taxon>
        <taxon>Bacillota</taxon>
        <taxon>Bacilli</taxon>
        <taxon>Bacillales</taxon>
        <taxon>Paenibacillaceae</taxon>
        <taxon>Paenibacillus</taxon>
    </lineage>
</organism>
<comment type="caution">
    <text evidence="3">The sequence shown here is derived from an EMBL/GenBank/DDBJ whole genome shotgun (WGS) entry which is preliminary data.</text>
</comment>
<dbReference type="EMBL" id="NMUQ01000001">
    <property type="protein sequence ID" value="OXM17507.1"/>
    <property type="molecule type" value="Genomic_DNA"/>
</dbReference>
<keyword evidence="1" id="KW-0456">Lyase</keyword>
<accession>A0A229P611</accession>
<dbReference type="SMART" id="SM00858">
    <property type="entry name" value="SAF"/>
    <property type="match status" value="1"/>
</dbReference>
<gene>
    <name evidence="3" type="ORF">CGZ75_06300</name>
</gene>
<dbReference type="GO" id="GO:0016829">
    <property type="term" value="F:lyase activity"/>
    <property type="evidence" value="ECO:0007669"/>
    <property type="project" value="UniProtKB-KW"/>
</dbReference>
<dbReference type="CDD" id="cd11613">
    <property type="entry name" value="SAF_AH_GD"/>
    <property type="match status" value="1"/>
</dbReference>
<dbReference type="Proteomes" id="UP000215145">
    <property type="component" value="Unassembled WGS sequence"/>
</dbReference>
<evidence type="ECO:0000259" key="2">
    <source>
        <dbReference type="SMART" id="SM00858"/>
    </source>
</evidence>
<dbReference type="AlphaFoldDB" id="A0A229P611"/>
<evidence type="ECO:0000313" key="4">
    <source>
        <dbReference type="Proteomes" id="UP000215145"/>
    </source>
</evidence>
<dbReference type="InterPro" id="IPR013974">
    <property type="entry name" value="SAF"/>
</dbReference>
<name>A0A229P611_9BACL</name>
<sequence>MGLSYRCAVSNSPNCGIEIVQKNELLEVIAVHKFLIHKQGDHVGVATSDIEAGETVIGVYMDDDSTIEAVAASSIPLGHKIAVSDIDKDGHVIEYGLPIGFAPDGFKFGDYVHTHNIKTLRW</sequence>
<dbReference type="InterPro" id="IPR044144">
    <property type="entry name" value="SAF_UxaA/GarD"/>
</dbReference>
<dbReference type="Pfam" id="PF08666">
    <property type="entry name" value="SAF"/>
    <property type="match status" value="1"/>
</dbReference>
<proteinExistence type="predicted"/>
<dbReference type="Gene3D" id="2.30.130.110">
    <property type="match status" value="1"/>
</dbReference>
<evidence type="ECO:0000256" key="1">
    <source>
        <dbReference type="ARBA" id="ARBA00023239"/>
    </source>
</evidence>
<keyword evidence="4" id="KW-1185">Reference proteome</keyword>
<dbReference type="OrthoDB" id="9804574at2"/>
<feature type="domain" description="SAF" evidence="2">
    <location>
        <begin position="41"/>
        <end position="118"/>
    </location>
</feature>